<dbReference type="PROSITE" id="PS51819">
    <property type="entry name" value="VOC"/>
    <property type="match status" value="1"/>
</dbReference>
<dbReference type="GO" id="GO:0019243">
    <property type="term" value="P:methylglyoxal catabolic process to D-lactate via S-lactoyl-glutathione"/>
    <property type="evidence" value="ECO:0007669"/>
    <property type="project" value="TreeGrafter"/>
</dbReference>
<feature type="domain" description="VOC" evidence="5">
    <location>
        <begin position="4"/>
        <end position="125"/>
    </location>
</feature>
<dbReference type="PANTHER" id="PTHR46036:SF5">
    <property type="entry name" value="LACTOYLGLUTATHIONE LYASE"/>
    <property type="match status" value="1"/>
</dbReference>
<dbReference type="EMBL" id="CP023434">
    <property type="protein sequence ID" value="AXY26018.1"/>
    <property type="molecule type" value="Genomic_DNA"/>
</dbReference>
<dbReference type="InterPro" id="IPR004360">
    <property type="entry name" value="Glyas_Fos-R_dOase_dom"/>
</dbReference>
<reference evidence="6 7" key="1">
    <citation type="submission" date="2017-09" db="EMBL/GenBank/DDBJ databases">
        <title>Complete genome sequence of Oxytococcus suis strain ZY16052.</title>
        <authorList>
            <person name="Li F."/>
        </authorList>
    </citation>
    <scope>NUCLEOTIDE SEQUENCE [LARGE SCALE GENOMIC DNA]</scope>
    <source>
        <strain evidence="6 7">ZY16052</strain>
    </source>
</reference>
<evidence type="ECO:0000256" key="4">
    <source>
        <dbReference type="ARBA" id="ARBA00033298"/>
    </source>
</evidence>
<organism evidence="6 7">
    <name type="scientific">Suicoccus acidiformans</name>
    <dbReference type="NCBI Taxonomy" id="2036206"/>
    <lineage>
        <taxon>Bacteria</taxon>
        <taxon>Bacillati</taxon>
        <taxon>Bacillota</taxon>
        <taxon>Bacilli</taxon>
        <taxon>Lactobacillales</taxon>
        <taxon>Aerococcaceae</taxon>
        <taxon>Suicoccus</taxon>
    </lineage>
</organism>
<dbReference type="Gene3D" id="3.10.180.10">
    <property type="entry name" value="2,3-Dihydroxybiphenyl 1,2-Dioxygenase, domain 1"/>
    <property type="match status" value="1"/>
</dbReference>
<protein>
    <recommendedName>
        <fullName evidence="2">Aldoketomutase</fullName>
    </recommendedName>
    <alternativeName>
        <fullName evidence="1">Ketone-aldehyde mutase</fullName>
    </alternativeName>
    <alternativeName>
        <fullName evidence="3">Methylglyoxalase</fullName>
    </alternativeName>
    <alternativeName>
        <fullName evidence="4">S-D-lactoylglutathione methylglyoxal lyase</fullName>
    </alternativeName>
</protein>
<dbReference type="OrthoDB" id="192739at2"/>
<evidence type="ECO:0000256" key="3">
    <source>
        <dbReference type="ARBA" id="ARBA00032460"/>
    </source>
</evidence>
<sequence>MAQKLLHACYRVYDLEATKKFYTEVFDFKVTNELDYPEHKFTLVYMQVPGSDFELELTYNYESEPYEIGNGFSHLALGVDDLEETYAKAQESGYEMTEIKSLPDGSVSYFFISDPDGYRLEVMENK</sequence>
<gene>
    <name evidence="6" type="ORF">CL176_08405</name>
</gene>
<evidence type="ECO:0000313" key="7">
    <source>
        <dbReference type="Proteomes" id="UP000263232"/>
    </source>
</evidence>
<keyword evidence="7" id="KW-1185">Reference proteome</keyword>
<dbReference type="InterPro" id="IPR029068">
    <property type="entry name" value="Glyas_Bleomycin-R_OHBP_Dase"/>
</dbReference>
<dbReference type="AlphaFoldDB" id="A0A347WLR1"/>
<dbReference type="KEGG" id="abae:CL176_08405"/>
<name>A0A347WLR1_9LACT</name>
<dbReference type="SUPFAM" id="SSF54593">
    <property type="entry name" value="Glyoxalase/Bleomycin resistance protein/Dihydroxybiphenyl dioxygenase"/>
    <property type="match status" value="1"/>
</dbReference>
<proteinExistence type="predicted"/>
<dbReference type="Pfam" id="PF00903">
    <property type="entry name" value="Glyoxalase"/>
    <property type="match status" value="1"/>
</dbReference>
<evidence type="ECO:0000256" key="2">
    <source>
        <dbReference type="ARBA" id="ARBA00030892"/>
    </source>
</evidence>
<evidence type="ECO:0000256" key="1">
    <source>
        <dbReference type="ARBA" id="ARBA00030291"/>
    </source>
</evidence>
<dbReference type="GO" id="GO:0005737">
    <property type="term" value="C:cytoplasm"/>
    <property type="evidence" value="ECO:0007669"/>
    <property type="project" value="TreeGrafter"/>
</dbReference>
<dbReference type="PANTHER" id="PTHR46036">
    <property type="entry name" value="LACTOYLGLUTATHIONE LYASE"/>
    <property type="match status" value="1"/>
</dbReference>
<keyword evidence="6" id="KW-0456">Lyase</keyword>
<evidence type="ECO:0000313" key="6">
    <source>
        <dbReference type="EMBL" id="AXY26018.1"/>
    </source>
</evidence>
<evidence type="ECO:0000259" key="5">
    <source>
        <dbReference type="PROSITE" id="PS51819"/>
    </source>
</evidence>
<dbReference type="GO" id="GO:0004462">
    <property type="term" value="F:lactoylglutathione lyase activity"/>
    <property type="evidence" value="ECO:0007669"/>
    <property type="project" value="TreeGrafter"/>
</dbReference>
<dbReference type="Proteomes" id="UP000263232">
    <property type="component" value="Chromosome"/>
</dbReference>
<accession>A0A347WLR1</accession>
<dbReference type="InterPro" id="IPR037523">
    <property type="entry name" value="VOC_core"/>
</dbReference>
<dbReference type="RefSeq" id="WP_118990917.1">
    <property type="nucleotide sequence ID" value="NZ_CP023434.1"/>
</dbReference>